<evidence type="ECO:0000256" key="5">
    <source>
        <dbReference type="ARBA" id="ARBA00023004"/>
    </source>
</evidence>
<dbReference type="SUPFAM" id="SSF49367">
    <property type="entry name" value="Superoxide reductase-like"/>
    <property type="match status" value="1"/>
</dbReference>
<evidence type="ECO:0000256" key="1">
    <source>
        <dbReference type="ARBA" id="ARBA00005941"/>
    </source>
</evidence>
<keyword evidence="5" id="KW-0408">Iron</keyword>
<reference evidence="7 8" key="1">
    <citation type="submission" date="2020-10" db="EMBL/GenBank/DDBJ databases">
        <title>Thermofilum lucidum 3507LT sp. nov. a novel member of Thermofilaceae family isolated from Chile hot spring, and proposal of description order Thermofilales.</title>
        <authorList>
            <person name="Zayulina K.S."/>
            <person name="Elcheninov A.G."/>
            <person name="Toshchakov S.V."/>
            <person name="Kublanov I.V."/>
        </authorList>
    </citation>
    <scope>NUCLEOTIDE SEQUENCE [LARGE SCALE GENOMIC DNA]</scope>
    <source>
        <strain evidence="7 8">3507LT</strain>
    </source>
</reference>
<dbReference type="KEGG" id="thel:IG193_07640"/>
<accession>A0A7L9FG76</accession>
<evidence type="ECO:0000313" key="8">
    <source>
        <dbReference type="Proteomes" id="UP000594121"/>
    </source>
</evidence>
<keyword evidence="2" id="KW-0813">Transport</keyword>
<feature type="domain" description="Desulfoferrodoxin ferrous iron-binding" evidence="6">
    <location>
        <begin position="20"/>
        <end position="118"/>
    </location>
</feature>
<keyword evidence="4" id="KW-0249">Electron transport</keyword>
<dbReference type="InterPro" id="IPR051233">
    <property type="entry name" value="Desulfoferrodoxin_SOR"/>
</dbReference>
<gene>
    <name evidence="7" type="ORF">IG193_07640</name>
</gene>
<dbReference type="AlphaFoldDB" id="A0A7L9FG76"/>
<keyword evidence="8" id="KW-1185">Reference proteome</keyword>
<evidence type="ECO:0000259" key="6">
    <source>
        <dbReference type="Pfam" id="PF01880"/>
    </source>
</evidence>
<sequence length="125" mass="14168">MTKKFGDLIYTPETASGEAISKVETHTPRIEAPEQVKAGEPFYIKVAVGPHPNTVQHSIRWVEVYFQEEGRPFNPVLLARVVFEPEYAEPDITLKVVLKKSGVIHAVEYCNLHGLWEGRKEIKVI</sequence>
<dbReference type="PANTHER" id="PTHR36541">
    <property type="entry name" value="SUPEROXIDE REDUCTASE-RELATED"/>
    <property type="match status" value="1"/>
</dbReference>
<proteinExistence type="inferred from homology"/>
<dbReference type="InterPro" id="IPR002742">
    <property type="entry name" value="Desulfoferrodoxin_Fe-bd_dom"/>
</dbReference>
<dbReference type="PANTHER" id="PTHR36541:SF1">
    <property type="entry name" value="SUPEROXIDE REDUCTASE-RELATED"/>
    <property type="match status" value="1"/>
</dbReference>
<dbReference type="RefSeq" id="WP_192818593.1">
    <property type="nucleotide sequence ID" value="NZ_CP062310.1"/>
</dbReference>
<protein>
    <submittedName>
        <fullName evidence="7">Class II SORL domain-containing protein</fullName>
    </submittedName>
</protein>
<dbReference type="GeneID" id="59149758"/>
<dbReference type="Gene3D" id="2.60.40.730">
    <property type="entry name" value="SOR catalytic domain"/>
    <property type="match status" value="1"/>
</dbReference>
<dbReference type="GO" id="GO:0005506">
    <property type="term" value="F:iron ion binding"/>
    <property type="evidence" value="ECO:0007669"/>
    <property type="project" value="InterPro"/>
</dbReference>
<evidence type="ECO:0000256" key="4">
    <source>
        <dbReference type="ARBA" id="ARBA00022982"/>
    </source>
</evidence>
<dbReference type="InParanoid" id="A0A7L9FG76"/>
<dbReference type="GO" id="GO:0016491">
    <property type="term" value="F:oxidoreductase activity"/>
    <property type="evidence" value="ECO:0007669"/>
    <property type="project" value="InterPro"/>
</dbReference>
<dbReference type="InterPro" id="IPR036073">
    <property type="entry name" value="Desulfoferrodoxin_Fe-bd_dom_sf"/>
</dbReference>
<evidence type="ECO:0000256" key="3">
    <source>
        <dbReference type="ARBA" id="ARBA00022723"/>
    </source>
</evidence>
<dbReference type="Proteomes" id="UP000594121">
    <property type="component" value="Chromosome"/>
</dbReference>
<evidence type="ECO:0000313" key="7">
    <source>
        <dbReference type="EMBL" id="QOJ78621.1"/>
    </source>
</evidence>
<keyword evidence="3" id="KW-0479">Metal-binding</keyword>
<comment type="similarity">
    <text evidence="1">Belongs to the desulfoferrodoxin family.</text>
</comment>
<dbReference type="NCBIfam" id="TIGR00332">
    <property type="entry name" value="neela_ferrous"/>
    <property type="match status" value="1"/>
</dbReference>
<dbReference type="EMBL" id="CP062310">
    <property type="protein sequence ID" value="QOJ78621.1"/>
    <property type="molecule type" value="Genomic_DNA"/>
</dbReference>
<dbReference type="Pfam" id="PF01880">
    <property type="entry name" value="Desulfoferrodox"/>
    <property type="match status" value="1"/>
</dbReference>
<evidence type="ECO:0000256" key="2">
    <source>
        <dbReference type="ARBA" id="ARBA00022448"/>
    </source>
</evidence>
<organism evidence="7 8">
    <name type="scientific">Infirmifilum lucidum</name>
    <dbReference type="NCBI Taxonomy" id="2776706"/>
    <lineage>
        <taxon>Archaea</taxon>
        <taxon>Thermoproteota</taxon>
        <taxon>Thermoprotei</taxon>
        <taxon>Thermofilales</taxon>
        <taxon>Thermofilaceae</taxon>
        <taxon>Infirmifilum</taxon>
    </lineage>
</organism>
<name>A0A7L9FG76_9CREN</name>